<evidence type="ECO:0000313" key="1">
    <source>
        <dbReference type="EMBL" id="MBH9579101.1"/>
    </source>
</evidence>
<comment type="caution">
    <text evidence="1">The sequence shown here is derived from an EMBL/GenBank/DDBJ whole genome shotgun (WGS) entry which is preliminary data.</text>
</comment>
<keyword evidence="1" id="KW-0067">ATP-binding</keyword>
<dbReference type="SUPFAM" id="SSF52540">
    <property type="entry name" value="P-loop containing nucleoside triphosphate hydrolases"/>
    <property type="match status" value="1"/>
</dbReference>
<keyword evidence="2" id="KW-1185">Reference proteome</keyword>
<dbReference type="Pfam" id="PF13671">
    <property type="entry name" value="AAA_33"/>
    <property type="match status" value="1"/>
</dbReference>
<protein>
    <submittedName>
        <fullName evidence="1">ATP-binding protein</fullName>
    </submittedName>
</protein>
<evidence type="ECO:0000313" key="2">
    <source>
        <dbReference type="Proteomes" id="UP000613266"/>
    </source>
</evidence>
<dbReference type="InterPro" id="IPR027417">
    <property type="entry name" value="P-loop_NTPase"/>
</dbReference>
<dbReference type="Gene3D" id="3.40.50.300">
    <property type="entry name" value="P-loop containing nucleotide triphosphate hydrolases"/>
    <property type="match status" value="1"/>
</dbReference>
<name>A0A931J6D9_9BURK</name>
<proteinExistence type="predicted"/>
<accession>A0A931J6D9</accession>
<dbReference type="RefSeq" id="WP_198112872.1">
    <property type="nucleotide sequence ID" value="NZ_JAEDAK010000018.1"/>
</dbReference>
<sequence length="174" mass="19513">MPIVRIIEGPVGAGKSTFSASLASRTGGVHIALDAWFAKLFSPDRPTGDFIPWYVSRKDRLLDLIWIHSQAILTSGSDVILELGLIQRQPRMDFCRKVMGSGFGLLMYELDAPREERWARVQRRNSEKGSTFSMVVPAQIFELASNMWEPSDSLEREEYEIELVSTGSCEEGDG</sequence>
<dbReference type="AlphaFoldDB" id="A0A931J6D9"/>
<dbReference type="GO" id="GO:0005524">
    <property type="term" value="F:ATP binding"/>
    <property type="evidence" value="ECO:0007669"/>
    <property type="project" value="UniProtKB-KW"/>
</dbReference>
<dbReference type="Proteomes" id="UP000613266">
    <property type="component" value="Unassembled WGS sequence"/>
</dbReference>
<gene>
    <name evidence="1" type="ORF">I7X39_19590</name>
</gene>
<organism evidence="1 2">
    <name type="scientific">Inhella proteolytica</name>
    <dbReference type="NCBI Taxonomy" id="2795029"/>
    <lineage>
        <taxon>Bacteria</taxon>
        <taxon>Pseudomonadati</taxon>
        <taxon>Pseudomonadota</taxon>
        <taxon>Betaproteobacteria</taxon>
        <taxon>Burkholderiales</taxon>
        <taxon>Sphaerotilaceae</taxon>
        <taxon>Inhella</taxon>
    </lineage>
</organism>
<dbReference type="EMBL" id="JAEDAK010000018">
    <property type="protein sequence ID" value="MBH9579101.1"/>
    <property type="molecule type" value="Genomic_DNA"/>
</dbReference>
<keyword evidence="1" id="KW-0547">Nucleotide-binding</keyword>
<reference evidence="1" key="1">
    <citation type="submission" date="2020-12" db="EMBL/GenBank/DDBJ databases">
        <title>The genome sequence of Inhella sp. 1Y17.</title>
        <authorList>
            <person name="Liu Y."/>
        </authorList>
    </citation>
    <scope>NUCLEOTIDE SEQUENCE</scope>
    <source>
        <strain evidence="1">1Y17</strain>
    </source>
</reference>